<evidence type="ECO:0000313" key="3">
    <source>
        <dbReference type="Proteomes" id="UP000255515"/>
    </source>
</evidence>
<evidence type="ECO:0000256" key="1">
    <source>
        <dbReference type="SAM" id="SignalP"/>
    </source>
</evidence>
<feature type="signal peptide" evidence="1">
    <location>
        <begin position="1"/>
        <end position="20"/>
    </location>
</feature>
<reference evidence="2 3" key="1">
    <citation type="submission" date="2018-06" db="EMBL/GenBank/DDBJ databases">
        <authorList>
            <consortium name="Pathogen Informatics"/>
            <person name="Doyle S."/>
        </authorList>
    </citation>
    <scope>NUCLEOTIDE SEQUENCE [LARGE SCALE GENOMIC DNA]</scope>
    <source>
        <strain evidence="2 3">NCTC11661</strain>
    </source>
</reference>
<name>A0A376BYY3_9FLAO</name>
<sequence>MKKILILLILSVLGLQQSFAQRDTEHWFAPYYEKNDRRVLLCILSFY</sequence>
<feature type="chain" id="PRO_5016837283" evidence="1">
    <location>
        <begin position="21"/>
        <end position="47"/>
    </location>
</feature>
<gene>
    <name evidence="2" type="ORF">NCTC11661_00342</name>
</gene>
<proteinExistence type="predicted"/>
<organism evidence="2 3">
    <name type="scientific">Bergeyella zoohelcum</name>
    <dbReference type="NCBI Taxonomy" id="1015"/>
    <lineage>
        <taxon>Bacteria</taxon>
        <taxon>Pseudomonadati</taxon>
        <taxon>Bacteroidota</taxon>
        <taxon>Flavobacteriia</taxon>
        <taxon>Flavobacteriales</taxon>
        <taxon>Weeksellaceae</taxon>
        <taxon>Bergeyella</taxon>
    </lineage>
</organism>
<protein>
    <submittedName>
        <fullName evidence="2">Uncharacterized protein</fullName>
    </submittedName>
</protein>
<dbReference type="Proteomes" id="UP000255515">
    <property type="component" value="Unassembled WGS sequence"/>
</dbReference>
<dbReference type="EMBL" id="UFTJ01000001">
    <property type="protein sequence ID" value="SSZ46691.1"/>
    <property type="molecule type" value="Genomic_DNA"/>
</dbReference>
<accession>A0A376BYY3</accession>
<keyword evidence="1" id="KW-0732">Signal</keyword>
<dbReference type="AlphaFoldDB" id="A0A376BYY3"/>
<evidence type="ECO:0000313" key="2">
    <source>
        <dbReference type="EMBL" id="SSZ46691.1"/>
    </source>
</evidence>